<comment type="caution">
    <text evidence="4">The sequence shown here is derived from an EMBL/GenBank/DDBJ whole genome shotgun (WGS) entry which is preliminary data.</text>
</comment>
<dbReference type="Proteomes" id="UP000639643">
    <property type="component" value="Unassembled WGS sequence"/>
</dbReference>
<dbReference type="Pfam" id="PF13450">
    <property type="entry name" value="NAD_binding_8"/>
    <property type="match status" value="1"/>
</dbReference>
<dbReference type="OrthoDB" id="66881at2759"/>
<accession>A0A8H6NTS0</accession>
<dbReference type="SUPFAM" id="SSF51905">
    <property type="entry name" value="FAD/NAD(P)-binding domain"/>
    <property type="match status" value="1"/>
</dbReference>
<evidence type="ECO:0000256" key="2">
    <source>
        <dbReference type="ARBA" id="ARBA00022827"/>
    </source>
</evidence>
<name>A0A8H6NTS0_9PEZI</name>
<dbReference type="GO" id="GO:0004497">
    <property type="term" value="F:monooxygenase activity"/>
    <property type="evidence" value="ECO:0007669"/>
    <property type="project" value="UniProtKB-KW"/>
</dbReference>
<dbReference type="PRINTS" id="PR00419">
    <property type="entry name" value="ADXRDTASE"/>
</dbReference>
<proteinExistence type="predicted"/>
<evidence type="ECO:0000313" key="4">
    <source>
        <dbReference type="EMBL" id="KAF6842431.1"/>
    </source>
</evidence>
<protein>
    <submittedName>
        <fullName evidence="4">Dimethylaniline monooxygenase</fullName>
    </submittedName>
</protein>
<keyword evidence="3" id="KW-0560">Oxidoreductase</keyword>
<reference evidence="4" key="1">
    <citation type="journal article" date="2020" name="Phytopathology">
        <title>Genome Sequence Resources of Colletotrichum truncatum, C. plurivorum, C. musicola, and C. sojae: Four Species Pathogenic to Soybean (Glycine max).</title>
        <authorList>
            <person name="Rogerio F."/>
            <person name="Boufleur T.R."/>
            <person name="Ciampi-Guillardi M."/>
            <person name="Sukno S.A."/>
            <person name="Thon M.R."/>
            <person name="Massola Junior N.S."/>
            <person name="Baroncelli R."/>
        </authorList>
    </citation>
    <scope>NUCLEOTIDE SEQUENCE</scope>
    <source>
        <strain evidence="4">LFN0074</strain>
    </source>
</reference>
<gene>
    <name evidence="4" type="ORF">CMUS01_03136</name>
</gene>
<dbReference type="PANTHER" id="PTHR23023">
    <property type="entry name" value="DIMETHYLANILINE MONOOXYGENASE"/>
    <property type="match status" value="1"/>
</dbReference>
<feature type="non-terminal residue" evidence="4">
    <location>
        <position position="235"/>
    </location>
</feature>
<dbReference type="EMBL" id="WIGM01000072">
    <property type="protein sequence ID" value="KAF6842431.1"/>
    <property type="molecule type" value="Genomic_DNA"/>
</dbReference>
<evidence type="ECO:0000313" key="5">
    <source>
        <dbReference type="Proteomes" id="UP000639643"/>
    </source>
</evidence>
<organism evidence="4 5">
    <name type="scientific">Colletotrichum musicola</name>
    <dbReference type="NCBI Taxonomy" id="2175873"/>
    <lineage>
        <taxon>Eukaryota</taxon>
        <taxon>Fungi</taxon>
        <taxon>Dikarya</taxon>
        <taxon>Ascomycota</taxon>
        <taxon>Pezizomycotina</taxon>
        <taxon>Sordariomycetes</taxon>
        <taxon>Hypocreomycetidae</taxon>
        <taxon>Glomerellales</taxon>
        <taxon>Glomerellaceae</taxon>
        <taxon>Colletotrichum</taxon>
        <taxon>Colletotrichum orchidearum species complex</taxon>
    </lineage>
</organism>
<evidence type="ECO:0000256" key="3">
    <source>
        <dbReference type="ARBA" id="ARBA00023002"/>
    </source>
</evidence>
<keyword evidence="2" id="KW-0274">FAD</keyword>
<keyword evidence="1" id="KW-0285">Flavoprotein</keyword>
<dbReference type="InterPro" id="IPR050346">
    <property type="entry name" value="FMO-like"/>
</dbReference>
<dbReference type="InterPro" id="IPR036188">
    <property type="entry name" value="FAD/NAD-bd_sf"/>
</dbReference>
<evidence type="ECO:0000256" key="1">
    <source>
        <dbReference type="ARBA" id="ARBA00022630"/>
    </source>
</evidence>
<dbReference type="AlphaFoldDB" id="A0A8H6NTS0"/>
<sequence>MSKASIPPRDPGPVMKSIRVAVVGAGASGLVTAKYLRQAREYFGVPDVKIRIFEREESIGGVYRHKVYEEAELSNGGHRVSYRRNEVNDIQNGDEIQDLFWDCDAIAVCSGLNNVPSIPSIEGLGGAEKVLHSSEVKGRHQFGQNTSVMILGAGETAMDLAHLAVTSEAREVVLCADSLQTIPIPTVMKIFKPDPYQKPVDTVIASFLDTAYLPERLQHSWVPWAVYDRTMRGLH</sequence>
<keyword evidence="5" id="KW-1185">Reference proteome</keyword>
<dbReference type="Gene3D" id="3.50.50.60">
    <property type="entry name" value="FAD/NAD(P)-binding domain"/>
    <property type="match status" value="2"/>
</dbReference>
<keyword evidence="4" id="KW-0503">Monooxygenase</keyword>